<dbReference type="PROSITE" id="PS01129">
    <property type="entry name" value="PSI_RLU"/>
    <property type="match status" value="1"/>
</dbReference>
<dbReference type="Gene3D" id="3.30.2350.10">
    <property type="entry name" value="Pseudouridine synthase"/>
    <property type="match status" value="1"/>
</dbReference>
<sequence>MNNKEATTDREPDSSVSALPQSVVIYQDEDILVVNKPCDWLVHRSAIDRHETRFLIQALKQLTDLTVFPVHRLDKPTSGAMVFALNKPALINLSHQFEENQVAKTYHAIVRGHAPNNLHIDYPLKEKAVFKSQNTDKLKTQSAITDLTRLESYEIPVTVDRYPQSRYSLVELKPSTGRRHQLRRHMKHIAHPIIGDTSYGKTSHNNYFRNELACRRLLLHANQLSFTHPTTAEPLQFSANYDRSFAEVMKELTRLSNTEEHSSDGSTQ</sequence>
<keyword evidence="2" id="KW-0413">Isomerase</keyword>
<dbReference type="GO" id="GO:0000455">
    <property type="term" value="P:enzyme-directed rRNA pseudouridine synthesis"/>
    <property type="evidence" value="ECO:0007669"/>
    <property type="project" value="TreeGrafter"/>
</dbReference>
<dbReference type="PANTHER" id="PTHR21600:SF56">
    <property type="entry name" value="TRNA PSEUDOURIDINE SYNTHASE C"/>
    <property type="match status" value="1"/>
</dbReference>
<comment type="function">
    <text evidence="4">Responsible for synthesis of pseudouridine from uracil-65 in transfer RNAs.</text>
</comment>
<evidence type="ECO:0000256" key="8">
    <source>
        <dbReference type="ARBA" id="ARBA00041975"/>
    </source>
</evidence>
<dbReference type="EC" id="5.4.99.26" evidence="5"/>
<dbReference type="AlphaFoldDB" id="A0AA51RS05"/>
<dbReference type="GO" id="GO:0008033">
    <property type="term" value="P:tRNA processing"/>
    <property type="evidence" value="ECO:0007669"/>
    <property type="project" value="UniProtKB-KW"/>
</dbReference>
<evidence type="ECO:0000256" key="2">
    <source>
        <dbReference type="ARBA" id="ARBA00023235"/>
    </source>
</evidence>
<dbReference type="InterPro" id="IPR050188">
    <property type="entry name" value="RluA_PseudoU_synthase"/>
</dbReference>
<dbReference type="SUPFAM" id="SSF55120">
    <property type="entry name" value="Pseudouridine synthase"/>
    <property type="match status" value="1"/>
</dbReference>
<evidence type="ECO:0000313" key="11">
    <source>
        <dbReference type="EMBL" id="WMS86404.1"/>
    </source>
</evidence>
<evidence type="ECO:0000256" key="9">
    <source>
        <dbReference type="ARBA" id="ARBA00043049"/>
    </source>
</evidence>
<dbReference type="RefSeq" id="WP_309201549.1">
    <property type="nucleotide sequence ID" value="NZ_CP133548.1"/>
</dbReference>
<comment type="catalytic activity">
    <reaction evidence="3">
        <text>uridine(65) in tRNA = pseudouridine(65) in tRNA</text>
        <dbReference type="Rhea" id="RHEA:42536"/>
        <dbReference type="Rhea" id="RHEA-COMP:10103"/>
        <dbReference type="Rhea" id="RHEA-COMP:10104"/>
        <dbReference type="ChEBI" id="CHEBI:65314"/>
        <dbReference type="ChEBI" id="CHEBI:65315"/>
        <dbReference type="EC" id="5.4.99.26"/>
    </reaction>
</comment>
<dbReference type="InterPro" id="IPR006145">
    <property type="entry name" value="PsdUridine_synth_RsuA/RluA"/>
</dbReference>
<evidence type="ECO:0000256" key="7">
    <source>
        <dbReference type="ARBA" id="ARBA00041803"/>
    </source>
</evidence>
<keyword evidence="1" id="KW-0819">tRNA processing</keyword>
<name>A0AA51RS05_9GAMM</name>
<evidence type="ECO:0000256" key="4">
    <source>
        <dbReference type="ARBA" id="ARBA00037670"/>
    </source>
</evidence>
<feature type="domain" description="Pseudouridine synthase RsuA/RluA-like" evidence="10">
    <location>
        <begin position="30"/>
        <end position="188"/>
    </location>
</feature>
<dbReference type="Pfam" id="PF00849">
    <property type="entry name" value="PseudoU_synth_2"/>
    <property type="match status" value="1"/>
</dbReference>
<accession>A0AA51RS05</accession>
<evidence type="ECO:0000256" key="1">
    <source>
        <dbReference type="ARBA" id="ARBA00022694"/>
    </source>
</evidence>
<evidence type="ECO:0000256" key="5">
    <source>
        <dbReference type="ARBA" id="ARBA00038943"/>
    </source>
</evidence>
<evidence type="ECO:0000313" key="12">
    <source>
        <dbReference type="Proteomes" id="UP001239782"/>
    </source>
</evidence>
<evidence type="ECO:0000256" key="3">
    <source>
        <dbReference type="ARBA" id="ARBA00036607"/>
    </source>
</evidence>
<proteinExistence type="predicted"/>
<reference evidence="11 12" key="1">
    <citation type="submission" date="2023-08" db="EMBL/GenBank/DDBJ databases">
        <title>Pleionea litopenaei sp. nov., isolated from stomach of juvenile Litopenaeus vannamei.</title>
        <authorList>
            <person name="Rho A.M."/>
            <person name="Hwang C.Y."/>
        </authorList>
    </citation>
    <scope>NUCLEOTIDE SEQUENCE [LARGE SCALE GENOMIC DNA]</scope>
    <source>
        <strain evidence="11 12">HL-JVS1</strain>
    </source>
</reference>
<dbReference type="EMBL" id="CP133548">
    <property type="protein sequence ID" value="WMS86404.1"/>
    <property type="molecule type" value="Genomic_DNA"/>
</dbReference>
<protein>
    <recommendedName>
        <fullName evidence="6">tRNA pseudouridine synthase C</fullName>
        <ecNumber evidence="5">5.4.99.26</ecNumber>
    </recommendedName>
    <alternativeName>
        <fullName evidence="8">tRNA pseudouridine(65) synthase</fullName>
    </alternativeName>
    <alternativeName>
        <fullName evidence="9">tRNA pseudouridylate synthase C</fullName>
    </alternativeName>
    <alternativeName>
        <fullName evidence="7">tRNA-uridine isomerase C</fullName>
    </alternativeName>
</protein>
<evidence type="ECO:0000259" key="10">
    <source>
        <dbReference type="Pfam" id="PF00849"/>
    </source>
</evidence>
<gene>
    <name evidence="11" type="ORF">Q9312_14375</name>
</gene>
<dbReference type="PANTHER" id="PTHR21600">
    <property type="entry name" value="MITOCHONDRIAL RNA PSEUDOURIDINE SYNTHASE"/>
    <property type="match status" value="1"/>
</dbReference>
<dbReference type="InterPro" id="IPR006224">
    <property type="entry name" value="PsdUridine_synth_RluA-like_CS"/>
</dbReference>
<keyword evidence="12" id="KW-1185">Reference proteome</keyword>
<dbReference type="InterPro" id="IPR020103">
    <property type="entry name" value="PsdUridine_synth_cat_dom_sf"/>
</dbReference>
<dbReference type="Proteomes" id="UP001239782">
    <property type="component" value="Chromosome"/>
</dbReference>
<dbReference type="KEGG" id="plei:Q9312_14375"/>
<evidence type="ECO:0000256" key="6">
    <source>
        <dbReference type="ARBA" id="ARBA00040675"/>
    </source>
</evidence>
<organism evidence="11 12">
    <name type="scientific">Pleionea litopenaei</name>
    <dbReference type="NCBI Taxonomy" id="3070815"/>
    <lineage>
        <taxon>Bacteria</taxon>
        <taxon>Pseudomonadati</taxon>
        <taxon>Pseudomonadota</taxon>
        <taxon>Gammaproteobacteria</taxon>
        <taxon>Oceanospirillales</taxon>
        <taxon>Pleioneaceae</taxon>
        <taxon>Pleionea</taxon>
    </lineage>
</organism>
<dbReference type="GO" id="GO:0003723">
    <property type="term" value="F:RNA binding"/>
    <property type="evidence" value="ECO:0007669"/>
    <property type="project" value="InterPro"/>
</dbReference>
<dbReference type="GO" id="GO:0160149">
    <property type="term" value="F:tRNA pseudouridine(65) synthase activity"/>
    <property type="evidence" value="ECO:0007669"/>
    <property type="project" value="UniProtKB-EC"/>
</dbReference>